<evidence type="ECO:0000259" key="7">
    <source>
        <dbReference type="PROSITE" id="PS50888"/>
    </source>
</evidence>
<evidence type="ECO:0000256" key="2">
    <source>
        <dbReference type="ARBA" id="ARBA00005510"/>
    </source>
</evidence>
<feature type="compositionally biased region" description="Low complexity" evidence="6">
    <location>
        <begin position="191"/>
        <end position="200"/>
    </location>
</feature>
<dbReference type="GO" id="GO:0005634">
    <property type="term" value="C:nucleus"/>
    <property type="evidence" value="ECO:0007669"/>
    <property type="project" value="UniProtKB-SubCell"/>
</dbReference>
<keyword evidence="5" id="KW-0539">Nucleus</keyword>
<keyword evidence="3" id="KW-0805">Transcription regulation</keyword>
<dbReference type="PROSITE" id="PS50888">
    <property type="entry name" value="BHLH"/>
    <property type="match status" value="1"/>
</dbReference>
<name>A0AAV8QZL1_ENSVE</name>
<dbReference type="PANTHER" id="PTHR46807:SF7">
    <property type="entry name" value="BHLH DOMAIN-CONTAINING PROTEIN"/>
    <property type="match status" value="1"/>
</dbReference>
<dbReference type="Pfam" id="PF00010">
    <property type="entry name" value="HLH"/>
    <property type="match status" value="1"/>
</dbReference>
<comment type="subcellular location">
    <subcellularLocation>
        <location evidence="1">Nucleus</location>
    </subcellularLocation>
</comment>
<evidence type="ECO:0000256" key="1">
    <source>
        <dbReference type="ARBA" id="ARBA00004123"/>
    </source>
</evidence>
<evidence type="ECO:0000256" key="6">
    <source>
        <dbReference type="SAM" id="MobiDB-lite"/>
    </source>
</evidence>
<keyword evidence="4" id="KW-0804">Transcription</keyword>
<evidence type="ECO:0000256" key="3">
    <source>
        <dbReference type="ARBA" id="ARBA00023015"/>
    </source>
</evidence>
<dbReference type="EMBL" id="JAQQAF010000005">
    <property type="protein sequence ID" value="KAJ8484332.1"/>
    <property type="molecule type" value="Genomic_DNA"/>
</dbReference>
<feature type="region of interest" description="Disordered" evidence="6">
    <location>
        <begin position="266"/>
        <end position="285"/>
    </location>
</feature>
<comment type="similarity">
    <text evidence="2">Belongs to the bHLH protein family.</text>
</comment>
<dbReference type="Gene3D" id="4.10.280.10">
    <property type="entry name" value="Helix-loop-helix DNA-binding domain"/>
    <property type="match status" value="1"/>
</dbReference>
<organism evidence="8 9">
    <name type="scientific">Ensete ventricosum</name>
    <name type="common">Abyssinian banana</name>
    <name type="synonym">Musa ensete</name>
    <dbReference type="NCBI Taxonomy" id="4639"/>
    <lineage>
        <taxon>Eukaryota</taxon>
        <taxon>Viridiplantae</taxon>
        <taxon>Streptophyta</taxon>
        <taxon>Embryophyta</taxon>
        <taxon>Tracheophyta</taxon>
        <taxon>Spermatophyta</taxon>
        <taxon>Magnoliopsida</taxon>
        <taxon>Liliopsida</taxon>
        <taxon>Zingiberales</taxon>
        <taxon>Musaceae</taxon>
        <taxon>Ensete</taxon>
    </lineage>
</organism>
<gene>
    <name evidence="8" type="ORF">OPV22_016817</name>
</gene>
<keyword evidence="9" id="KW-1185">Reference proteome</keyword>
<dbReference type="CDD" id="cd11445">
    <property type="entry name" value="bHLH_AtPIF_like"/>
    <property type="match status" value="1"/>
</dbReference>
<protein>
    <recommendedName>
        <fullName evidence="7">BHLH domain-containing protein</fullName>
    </recommendedName>
</protein>
<feature type="domain" description="BHLH" evidence="7">
    <location>
        <begin position="277"/>
        <end position="326"/>
    </location>
</feature>
<accession>A0AAV8QZL1</accession>
<dbReference type="InterPro" id="IPR011598">
    <property type="entry name" value="bHLH_dom"/>
</dbReference>
<feature type="compositionally biased region" description="Basic residues" evidence="6">
    <location>
        <begin position="266"/>
        <end position="276"/>
    </location>
</feature>
<dbReference type="InterPro" id="IPR047265">
    <property type="entry name" value="PIF1-like_bHLH"/>
</dbReference>
<reference evidence="8 9" key="1">
    <citation type="submission" date="2022-12" db="EMBL/GenBank/DDBJ databases">
        <title>Chromosome-scale assembly of the Ensete ventricosum genome.</title>
        <authorList>
            <person name="Dussert Y."/>
            <person name="Stocks J."/>
            <person name="Wendawek A."/>
            <person name="Woldeyes F."/>
            <person name="Nichols R.A."/>
            <person name="Borrell J.S."/>
        </authorList>
    </citation>
    <scope>NUCLEOTIDE SEQUENCE [LARGE SCALE GENOMIC DNA]</scope>
    <source>
        <strain evidence="9">cv. Maze</strain>
        <tissue evidence="8">Seeds</tissue>
    </source>
</reference>
<comment type="caution">
    <text evidence="8">The sequence shown here is derived from an EMBL/GenBank/DDBJ whole genome shotgun (WGS) entry which is preliminary data.</text>
</comment>
<evidence type="ECO:0000256" key="4">
    <source>
        <dbReference type="ARBA" id="ARBA00023163"/>
    </source>
</evidence>
<dbReference type="FunFam" id="4.10.280.10:FF:000004">
    <property type="entry name" value="Basic helix-loop-helix transcription factor"/>
    <property type="match status" value="1"/>
</dbReference>
<proteinExistence type="inferred from homology"/>
<feature type="compositionally biased region" description="Polar residues" evidence="6">
    <location>
        <begin position="204"/>
        <end position="221"/>
    </location>
</feature>
<evidence type="ECO:0000256" key="5">
    <source>
        <dbReference type="ARBA" id="ARBA00023242"/>
    </source>
</evidence>
<dbReference type="PANTHER" id="PTHR46807">
    <property type="entry name" value="TRANSCRIPTION FACTOR PIF3"/>
    <property type="match status" value="1"/>
</dbReference>
<dbReference type="AlphaFoldDB" id="A0AAV8QZL1"/>
<evidence type="ECO:0000313" key="9">
    <source>
        <dbReference type="Proteomes" id="UP001222027"/>
    </source>
</evidence>
<dbReference type="GO" id="GO:0003700">
    <property type="term" value="F:DNA-binding transcription factor activity"/>
    <property type="evidence" value="ECO:0007669"/>
    <property type="project" value="InterPro"/>
</dbReference>
<dbReference type="GO" id="GO:0046983">
    <property type="term" value="F:protein dimerization activity"/>
    <property type="evidence" value="ECO:0007669"/>
    <property type="project" value="InterPro"/>
</dbReference>
<dbReference type="SMART" id="SM00353">
    <property type="entry name" value="HLH"/>
    <property type="match status" value="1"/>
</dbReference>
<dbReference type="InterPro" id="IPR044273">
    <property type="entry name" value="PIF3-like"/>
</dbReference>
<dbReference type="Proteomes" id="UP001222027">
    <property type="component" value="Unassembled WGS sequence"/>
</dbReference>
<feature type="region of interest" description="Disordered" evidence="6">
    <location>
        <begin position="191"/>
        <end position="253"/>
    </location>
</feature>
<evidence type="ECO:0000313" key="8">
    <source>
        <dbReference type="EMBL" id="KAJ8484332.1"/>
    </source>
</evidence>
<feature type="region of interest" description="Disordered" evidence="6">
    <location>
        <begin position="150"/>
        <end position="178"/>
    </location>
</feature>
<dbReference type="SUPFAM" id="SSF47459">
    <property type="entry name" value="HLH, helix-loop-helix DNA-binding domain"/>
    <property type="match status" value="1"/>
</dbReference>
<dbReference type="InterPro" id="IPR036638">
    <property type="entry name" value="HLH_DNA-bd_sf"/>
</dbReference>
<sequence>MATRRRCMATYTDEPRRAVDLPKIKASKMACGVLQRRSGRPLEVWKSDLTIRKKPMGLDSELVELLWQDGHVVMHTQSNHRASAINDESKPDQEPQCERSLARSAGLIQDDETVSWLQYPLDDPPAKEFCSDFFSEMAGIDVIGVPPTESTAFAATRPPRPPQGCKPQASSFGDGDASICGSNQIHAQADLSRDSAAAAAKGSPSETEAYETTLTSSSGGSDCSVRRTRKQSFGSNRSQKRRKRDADDREYQSEEAEIEWTEAKKLARRSTSTRRSRAAEVHNLSERRRRDRINEKMKALQQLIPRCNKTDKASMLDEAIGYMKSLQLQVQMMWMGSAMAQMMFPGVQQDMSHASVPWMHHAVQVPSVPIMHHTNHLCLSPALHAANFQNQMQGFHPQESPYVPCHGFHHLQPHSQEANPCSHGSLTEQQNQPAAIPCSSILPCAGPASCENTNDSISE</sequence>